<dbReference type="AlphaFoldDB" id="A0ABD3QZP6"/>
<keyword evidence="2" id="KW-1185">Reference proteome</keyword>
<organism evidence="1 2">
    <name type="scientific">Stephanodiscus triporus</name>
    <dbReference type="NCBI Taxonomy" id="2934178"/>
    <lineage>
        <taxon>Eukaryota</taxon>
        <taxon>Sar</taxon>
        <taxon>Stramenopiles</taxon>
        <taxon>Ochrophyta</taxon>
        <taxon>Bacillariophyta</taxon>
        <taxon>Coscinodiscophyceae</taxon>
        <taxon>Thalassiosirophycidae</taxon>
        <taxon>Stephanodiscales</taxon>
        <taxon>Stephanodiscaceae</taxon>
        <taxon>Stephanodiscus</taxon>
    </lineage>
</organism>
<evidence type="ECO:0000313" key="1">
    <source>
        <dbReference type="EMBL" id="KAL3805727.1"/>
    </source>
</evidence>
<sequence>CGSLLWSFLTNAGVLDNAVLSDSVGLIRSYVGGNVTPAHVLDVLDSYVKEVYASGADGGGEDVALKIGGVRRPTFPDNNNNNNNNNGVFAALDLVGAHASIANVASSDSLSNMMKMFYHESLAWRIDDKVFVFVVVASTDVARPACDPLSHRKRSALKHLTV</sequence>
<name>A0ABD3QZP6_9STRA</name>
<dbReference type="EMBL" id="JALLAZ020000021">
    <property type="protein sequence ID" value="KAL3805727.1"/>
    <property type="molecule type" value="Genomic_DNA"/>
</dbReference>
<proteinExistence type="predicted"/>
<dbReference type="Proteomes" id="UP001530315">
    <property type="component" value="Unassembled WGS sequence"/>
</dbReference>
<reference evidence="1 2" key="1">
    <citation type="submission" date="2024-10" db="EMBL/GenBank/DDBJ databases">
        <title>Updated reference genomes for cyclostephanoid diatoms.</title>
        <authorList>
            <person name="Roberts W.R."/>
            <person name="Alverson A.J."/>
        </authorList>
    </citation>
    <scope>NUCLEOTIDE SEQUENCE [LARGE SCALE GENOMIC DNA]</scope>
    <source>
        <strain evidence="1 2">AJA276-08</strain>
    </source>
</reference>
<gene>
    <name evidence="1" type="ORF">ACHAW5_010930</name>
</gene>
<evidence type="ECO:0000313" key="2">
    <source>
        <dbReference type="Proteomes" id="UP001530315"/>
    </source>
</evidence>
<feature type="non-terminal residue" evidence="1">
    <location>
        <position position="1"/>
    </location>
</feature>
<accession>A0ABD3QZP6</accession>
<protein>
    <submittedName>
        <fullName evidence="1">Uncharacterized protein</fullName>
    </submittedName>
</protein>
<comment type="caution">
    <text evidence="1">The sequence shown here is derived from an EMBL/GenBank/DDBJ whole genome shotgun (WGS) entry which is preliminary data.</text>
</comment>